<gene>
    <name evidence="1" type="ORF">MM415B02115_0014</name>
</gene>
<evidence type="ECO:0000313" key="1">
    <source>
        <dbReference type="EMBL" id="QJA86212.1"/>
    </source>
</evidence>
<dbReference type="EMBL" id="MT142622">
    <property type="protein sequence ID" value="QJA86212.1"/>
    <property type="molecule type" value="Genomic_DNA"/>
</dbReference>
<reference evidence="1" key="1">
    <citation type="submission" date="2020-03" db="EMBL/GenBank/DDBJ databases">
        <title>The deep terrestrial virosphere.</title>
        <authorList>
            <person name="Holmfeldt K."/>
            <person name="Nilsson E."/>
            <person name="Simone D."/>
            <person name="Lopez-Fernandez M."/>
            <person name="Wu X."/>
            <person name="de Brujin I."/>
            <person name="Lundin D."/>
            <person name="Andersson A."/>
            <person name="Bertilsson S."/>
            <person name="Dopson M."/>
        </authorList>
    </citation>
    <scope>NUCLEOTIDE SEQUENCE</scope>
    <source>
        <strain evidence="1">MM415B02115</strain>
    </source>
</reference>
<proteinExistence type="predicted"/>
<organism evidence="1">
    <name type="scientific">viral metagenome</name>
    <dbReference type="NCBI Taxonomy" id="1070528"/>
    <lineage>
        <taxon>unclassified sequences</taxon>
        <taxon>metagenomes</taxon>
        <taxon>organismal metagenomes</taxon>
    </lineage>
</organism>
<protein>
    <submittedName>
        <fullName evidence="1">Uncharacterized protein</fullName>
    </submittedName>
</protein>
<sequence>MVSHDIRFKSPVPFGNRTEFGFMLDDPKNKKPWRVQSKDFLPPSFVTGEASYDNIRPDEIGPLFIADSWRRGFGSKDFIENERYLTGVDTDSRFRGRIMLSPLQSAAISLPASTTTTVIIANGTLEAWNAANTIPTAWSTTLSASCEVTRTTTKHGGTYAARLEGDDNGSAYLIYTFPFDTAMRGKSVTVTFWGYKNADLDTFSGYVYDGEDTTTTTVTATSYDSAKTIAHTFNANADRFVLTFRAYESGTDPYYAYVDDVTVTRSDTPYGTCSDALLFGSTIVAAFGSTLVKSTDGATFTVVGDFCATITALKVFGDNLVIALGNSNAAYYTSNLTTFTKLSTYSGSTVTTVTTAAYDGDDVAIDVVATTGFVATNYILWEDEICLVNGITDGNTFDLTGGRGALGSAASGHASGTTIRLLGAEGECKYLSIAGGSQLWASTGDNTMVVTDDLVNTPFSTAYTVGRTGFDITGLVDNPEGTVFASLQDQVYYLSGADVLPVASETASHQSTSNDYPIYLWKNILFMPRGTNKLYAYNVESYEIEDISPAQRSPTDGDYDGKVLCMAFDSDWAYCATENSTKVQILAGRYEVVGSLQWVWHTLYEETTNDYTCMWVSNISGSNVLYAATATLADGIDRFALPSSYSDNLIEGISFQTEGTHTEPFIVTQFSENDKLWSGVYVSSINFSGVTSIGVYYQLDTGSDWTLLGMCEADTYDWTSTPKVWPTEKATYFPIGKVSRKIRLQFRLKGKLDGATTTLTPIVTRYRVDGKVENSLDGTSLDKAMITCSIKCHGEQPSYGAPMQRTVGGELAALWWLKRLGVPVTLYGYDGIERQVKFRSLYHEADGEATDRTFVATAVLEEV</sequence>
<accession>A0A6M3KWY4</accession>
<name>A0A6M3KWY4_9ZZZZ</name>
<dbReference type="AlphaFoldDB" id="A0A6M3KWY4"/>